<dbReference type="InterPro" id="IPR038987">
    <property type="entry name" value="MoeA-like"/>
</dbReference>
<dbReference type="GO" id="GO:0007529">
    <property type="term" value="P:establishment of synaptic specificity at neuromuscular junction"/>
    <property type="evidence" value="ECO:0007669"/>
    <property type="project" value="TreeGrafter"/>
</dbReference>
<evidence type="ECO:0000256" key="2">
    <source>
        <dbReference type="ARBA" id="ARBA00008339"/>
    </source>
</evidence>
<dbReference type="SUPFAM" id="SSF63882">
    <property type="entry name" value="MoeA N-terminal region -like"/>
    <property type="match status" value="2"/>
</dbReference>
<evidence type="ECO:0000256" key="1">
    <source>
        <dbReference type="ARBA" id="ARBA00007589"/>
    </source>
</evidence>
<dbReference type="CDD" id="cd00887">
    <property type="entry name" value="MoeA"/>
    <property type="match status" value="2"/>
</dbReference>
<dbReference type="InterPro" id="IPR036688">
    <property type="entry name" value="MoeA_C_domain_IV_sf"/>
</dbReference>
<sequence>MEWTPTLSLEEAIEELKEIAVLNTIENTELIKISDAYGRILYENVYSKYNMPPFRTSKKHGYAVLVSDGQSMRQVLNDNNTFPPISLQCGTCVWVKSGAPVPNEATAVVEEKDTKRIKPRLNNDKVYIEIMSKPQHGQNINPIGYNVKKDEIIMKKYSRIGPEEMGVLAASGCKEVVVAQQLSIGVLSIGNNLEEPGKPLKLGYVYDINRLILISLLKNNDFSSLDLGIVNNISSFIRKNIEEALHKVDILVTTGFANDKDLLKKILVEDFEAAIHFGNVNIKPGKSTTLATCKINGKIKIVLCLSGNPVTAFIAAQVFLLPLLRKMSGNIYTEKPYVPVYVNDPFIQHHRPRLVCTYLKWSDKDNVARTFSMGNLLKMSGNIFKDRLCNIVGSNALILLPAKLVQPTNVVAATKHTHETVKSFDNNDSETADKNIIDNVSDIQNVLLTRIVDVQFEVMTINPVKTDITTELLFASNKNDVILIISNNVSINRHLVKEAIKNISDNHEVSKRVTRSLLNIEMTLKEITLHETVCRIRNTALIVDLSYLHKNIKNYFAAITNMILQTVHLIRIDKNENILLHDIASTSKANSTERENKTTLKRCTISPVYDLLVNSDTSPNKRHKKSFPMISAADALLKMREIISKNKNEIIFETVQLNDAYNRILCENVESAYNLPPFNASTKHGYAVMVSDGKNLRKLLHDDDENMLSPISLQPETCVWVNTGDPIPDEATAVVQAKDVKLIENFEDCDDMYIEILVQPQYYENIKPIGYDLMKGKTVATPYTRIGPSEIGLLAASGRKEVLVAKNTPIGILSIGNNLEEPGEILLPGFVYDINRITLIALLKEKGFNYLDFGIVNNMIASIKNKIDEALKKVDILVTTGSTNNRDLMKIILEEYYEADIHFGNINIKPGKSTIFATCEINNTKKYFWCLPGNPVSAHITAQVFLSSFLNEMFFNFYSEYAVVPARIECEYILHSRPRMAWAILGWDTNANCALVYTKQNAITDKLVSAIGTNAVLMLPKKEDGSIKRKSFEQALLIKIPNKFINNYLIHFQS</sequence>
<comment type="similarity">
    <text evidence="1">In the N-terminal section; belongs to the MoaB/Mog family.</text>
</comment>
<accession>A0A195CAV1</accession>
<dbReference type="AlphaFoldDB" id="A0A195CAV1"/>
<dbReference type="InterPro" id="IPR036425">
    <property type="entry name" value="MoaB/Mog-like_dom_sf"/>
</dbReference>
<dbReference type="InterPro" id="IPR036135">
    <property type="entry name" value="MoeA_linker/N_sf"/>
</dbReference>
<proteinExistence type="inferred from homology"/>
<dbReference type="PANTHER" id="PTHR10192:SF5">
    <property type="entry name" value="GEPHYRIN"/>
    <property type="match status" value="1"/>
</dbReference>
<evidence type="ECO:0000259" key="4">
    <source>
        <dbReference type="SMART" id="SM00852"/>
    </source>
</evidence>
<dbReference type="SUPFAM" id="SSF53218">
    <property type="entry name" value="Molybdenum cofactor biosynthesis proteins"/>
    <property type="match status" value="2"/>
</dbReference>
<dbReference type="GO" id="GO:0099634">
    <property type="term" value="C:postsynaptic specialization membrane"/>
    <property type="evidence" value="ECO:0007669"/>
    <property type="project" value="GOC"/>
</dbReference>
<dbReference type="InterPro" id="IPR005110">
    <property type="entry name" value="MoeA_linker/N"/>
</dbReference>
<gene>
    <name evidence="5" type="ORF">ALC62_11283</name>
</gene>
<dbReference type="PANTHER" id="PTHR10192">
    <property type="entry name" value="MOLYBDOPTERIN BIOSYNTHESIS PROTEIN"/>
    <property type="match status" value="1"/>
</dbReference>
<dbReference type="GO" id="GO:0098970">
    <property type="term" value="P:postsynaptic neurotransmitter receptor diffusion trapping"/>
    <property type="evidence" value="ECO:0007669"/>
    <property type="project" value="TreeGrafter"/>
</dbReference>
<dbReference type="Gene3D" id="3.90.105.10">
    <property type="entry name" value="Molybdopterin biosynthesis moea protein, domain 2"/>
    <property type="match status" value="2"/>
</dbReference>
<dbReference type="Pfam" id="PF03453">
    <property type="entry name" value="MoeA_N"/>
    <property type="match status" value="2"/>
</dbReference>
<protein>
    <recommendedName>
        <fullName evidence="3">molybdopterin adenylyltransferase</fullName>
        <ecNumber evidence="3">2.7.7.75</ecNumber>
    </recommendedName>
</protein>
<dbReference type="Gene3D" id="2.40.340.10">
    <property type="entry name" value="MoeA, C-terminal, domain IV"/>
    <property type="match status" value="1"/>
</dbReference>
<dbReference type="EMBL" id="KQ978023">
    <property type="protein sequence ID" value="KYM97937.1"/>
    <property type="molecule type" value="Genomic_DNA"/>
</dbReference>
<dbReference type="Proteomes" id="UP000078542">
    <property type="component" value="Unassembled WGS sequence"/>
</dbReference>
<feature type="domain" description="MoaB/Mog" evidence="4">
    <location>
        <begin position="811"/>
        <end position="952"/>
    </location>
</feature>
<dbReference type="Pfam" id="PF00994">
    <property type="entry name" value="MoCF_biosynth"/>
    <property type="match status" value="2"/>
</dbReference>
<dbReference type="GO" id="GO:0030425">
    <property type="term" value="C:dendrite"/>
    <property type="evidence" value="ECO:0007669"/>
    <property type="project" value="TreeGrafter"/>
</dbReference>
<evidence type="ECO:0000313" key="5">
    <source>
        <dbReference type="EMBL" id="KYM97937.1"/>
    </source>
</evidence>
<dbReference type="EC" id="2.7.7.75" evidence="3"/>
<evidence type="ECO:0000256" key="3">
    <source>
        <dbReference type="ARBA" id="ARBA00012509"/>
    </source>
</evidence>
<dbReference type="Gene3D" id="2.170.190.11">
    <property type="entry name" value="Molybdopterin biosynthesis moea protein, domain 3"/>
    <property type="match status" value="2"/>
</dbReference>
<organism evidence="5 6">
    <name type="scientific">Cyphomyrmex costatus</name>
    <dbReference type="NCBI Taxonomy" id="456900"/>
    <lineage>
        <taxon>Eukaryota</taxon>
        <taxon>Metazoa</taxon>
        <taxon>Ecdysozoa</taxon>
        <taxon>Arthropoda</taxon>
        <taxon>Hexapoda</taxon>
        <taxon>Insecta</taxon>
        <taxon>Pterygota</taxon>
        <taxon>Neoptera</taxon>
        <taxon>Endopterygota</taxon>
        <taxon>Hymenoptera</taxon>
        <taxon>Apocrita</taxon>
        <taxon>Aculeata</taxon>
        <taxon>Formicoidea</taxon>
        <taxon>Formicidae</taxon>
        <taxon>Myrmicinae</taxon>
        <taxon>Cyphomyrmex</taxon>
    </lineage>
</organism>
<feature type="domain" description="MoaB/Mog" evidence="4">
    <location>
        <begin position="185"/>
        <end position="326"/>
    </location>
</feature>
<comment type="similarity">
    <text evidence="2">In the C-terminal section; belongs to the MoeA family.</text>
</comment>
<name>A0A195CAV1_9HYME</name>
<keyword evidence="6" id="KW-1185">Reference proteome</keyword>
<dbReference type="SMART" id="SM00852">
    <property type="entry name" value="MoCF_biosynth"/>
    <property type="match status" value="2"/>
</dbReference>
<dbReference type="Gene3D" id="3.40.980.10">
    <property type="entry name" value="MoaB/Mog-like domain"/>
    <property type="match status" value="2"/>
</dbReference>
<evidence type="ECO:0000313" key="6">
    <source>
        <dbReference type="Proteomes" id="UP000078542"/>
    </source>
</evidence>
<dbReference type="InterPro" id="IPR001453">
    <property type="entry name" value="MoaB/Mog_dom"/>
</dbReference>
<dbReference type="STRING" id="456900.A0A195CAV1"/>
<dbReference type="GO" id="GO:0061598">
    <property type="term" value="F:molybdopterin adenylyltransferase activity"/>
    <property type="evidence" value="ECO:0007669"/>
    <property type="project" value="UniProtKB-EC"/>
</dbReference>
<dbReference type="GO" id="GO:0097112">
    <property type="term" value="P:gamma-aminobutyric acid receptor clustering"/>
    <property type="evidence" value="ECO:0007669"/>
    <property type="project" value="TreeGrafter"/>
</dbReference>
<dbReference type="GO" id="GO:0061599">
    <property type="term" value="F:molybdopterin molybdotransferase activity"/>
    <property type="evidence" value="ECO:0007669"/>
    <property type="project" value="TreeGrafter"/>
</dbReference>
<dbReference type="GO" id="GO:0005829">
    <property type="term" value="C:cytosol"/>
    <property type="evidence" value="ECO:0007669"/>
    <property type="project" value="TreeGrafter"/>
</dbReference>
<dbReference type="GO" id="GO:0006777">
    <property type="term" value="P:Mo-molybdopterin cofactor biosynthetic process"/>
    <property type="evidence" value="ECO:0007669"/>
    <property type="project" value="TreeGrafter"/>
</dbReference>
<dbReference type="GO" id="GO:0072579">
    <property type="term" value="P:glycine receptor clustering"/>
    <property type="evidence" value="ECO:0007669"/>
    <property type="project" value="TreeGrafter"/>
</dbReference>
<reference evidence="5 6" key="1">
    <citation type="submission" date="2016-03" db="EMBL/GenBank/DDBJ databases">
        <title>Cyphomyrmex costatus WGS genome.</title>
        <authorList>
            <person name="Nygaard S."/>
            <person name="Hu H."/>
            <person name="Boomsma J."/>
            <person name="Zhang G."/>
        </authorList>
    </citation>
    <scope>NUCLEOTIDE SEQUENCE [LARGE SCALE GENOMIC DNA]</scope>
    <source>
        <strain evidence="5">MS0001</strain>
        <tissue evidence="5">Whole body</tissue>
    </source>
</reference>